<dbReference type="SUPFAM" id="SSF47413">
    <property type="entry name" value="lambda repressor-like DNA-binding domains"/>
    <property type="match status" value="1"/>
</dbReference>
<dbReference type="SMART" id="SM00530">
    <property type="entry name" value="HTH_XRE"/>
    <property type="match status" value="1"/>
</dbReference>
<dbReference type="GO" id="GO:0003700">
    <property type="term" value="F:DNA-binding transcription factor activity"/>
    <property type="evidence" value="ECO:0007669"/>
    <property type="project" value="TreeGrafter"/>
</dbReference>
<accession>A0AAJ1MYV8</accession>
<dbReference type="RefSeq" id="WP_071824420.1">
    <property type="nucleotide sequence ID" value="NZ_CAWMEF010000001.1"/>
</dbReference>
<dbReference type="GO" id="GO:0003677">
    <property type="term" value="F:DNA binding"/>
    <property type="evidence" value="ECO:0007669"/>
    <property type="project" value="UniProtKB-KW"/>
</dbReference>
<dbReference type="GO" id="GO:0005829">
    <property type="term" value="C:cytosol"/>
    <property type="evidence" value="ECO:0007669"/>
    <property type="project" value="TreeGrafter"/>
</dbReference>
<dbReference type="GeneID" id="93908374"/>
<name>A0AAJ1MYV8_XENBV</name>
<organism evidence="5 6">
    <name type="scientific">Xenorhabdus bovienii</name>
    <name type="common">Xenorhabdus nematophila subsp. bovienii</name>
    <dbReference type="NCBI Taxonomy" id="40576"/>
    <lineage>
        <taxon>Bacteria</taxon>
        <taxon>Pseudomonadati</taxon>
        <taxon>Pseudomonadota</taxon>
        <taxon>Gammaproteobacteria</taxon>
        <taxon>Enterobacterales</taxon>
        <taxon>Morganellaceae</taxon>
        <taxon>Xenorhabdus</taxon>
    </lineage>
</organism>
<dbReference type="Gene3D" id="1.10.260.40">
    <property type="entry name" value="lambda repressor-like DNA-binding domains"/>
    <property type="match status" value="1"/>
</dbReference>
<dbReference type="InterPro" id="IPR050807">
    <property type="entry name" value="TransReg_Diox_bact_type"/>
</dbReference>
<keyword evidence="2" id="KW-0238">DNA-binding</keyword>
<evidence type="ECO:0000256" key="2">
    <source>
        <dbReference type="ARBA" id="ARBA00023125"/>
    </source>
</evidence>
<evidence type="ECO:0000256" key="3">
    <source>
        <dbReference type="ARBA" id="ARBA00023163"/>
    </source>
</evidence>
<dbReference type="PROSITE" id="PS50943">
    <property type="entry name" value="HTH_CROC1"/>
    <property type="match status" value="1"/>
</dbReference>
<keyword evidence="3" id="KW-0804">Transcription</keyword>
<dbReference type="Proteomes" id="UP001222434">
    <property type="component" value="Unassembled WGS sequence"/>
</dbReference>
<dbReference type="PANTHER" id="PTHR46797">
    <property type="entry name" value="HTH-TYPE TRANSCRIPTIONAL REGULATOR"/>
    <property type="match status" value="1"/>
</dbReference>
<dbReference type="EMBL" id="JAILSO010000020">
    <property type="protein sequence ID" value="MDE1478148.1"/>
    <property type="molecule type" value="Genomic_DNA"/>
</dbReference>
<reference evidence="5" key="1">
    <citation type="submission" date="2021-08" db="EMBL/GenBank/DDBJ databases">
        <authorList>
            <person name="Papudeshi B."/>
            <person name="Bashey-Visser F."/>
        </authorList>
    </citation>
    <scope>NUCLEOTIDE SEQUENCE</scope>
    <source>
        <strain evidence="5">MC_266_E_2016</strain>
    </source>
</reference>
<reference evidence="5" key="2">
    <citation type="journal article" date="2022" name="J. Evol. Biol.">
        <title>Pre- and post-association barriers to host switching in sympatric mutualists.</title>
        <authorList>
            <person name="Dinges Z.M."/>
            <person name="Phillips R.K."/>
            <person name="Lively C.M."/>
            <person name="Bashey F."/>
        </authorList>
    </citation>
    <scope>NUCLEOTIDE SEQUENCE</scope>
    <source>
        <strain evidence="5">MC_266_E_2016</strain>
    </source>
</reference>
<dbReference type="InterPro" id="IPR010982">
    <property type="entry name" value="Lambda_DNA-bd_dom_sf"/>
</dbReference>
<dbReference type="Pfam" id="PF01381">
    <property type="entry name" value="HTH_3"/>
    <property type="match status" value="1"/>
</dbReference>
<keyword evidence="1" id="KW-0805">Transcription regulation</keyword>
<comment type="caution">
    <text evidence="5">The sequence shown here is derived from an EMBL/GenBank/DDBJ whole genome shotgun (WGS) entry which is preliminary data.</text>
</comment>
<evidence type="ECO:0000313" key="6">
    <source>
        <dbReference type="Proteomes" id="UP001222434"/>
    </source>
</evidence>
<dbReference type="InterPro" id="IPR001387">
    <property type="entry name" value="Cro/C1-type_HTH"/>
</dbReference>
<proteinExistence type="predicted"/>
<protein>
    <submittedName>
        <fullName evidence="5">Helix-turn-helix domain-containing protein</fullName>
    </submittedName>
</protein>
<gene>
    <name evidence="5" type="ORF">KKJ01_07795</name>
</gene>
<evidence type="ECO:0000256" key="1">
    <source>
        <dbReference type="ARBA" id="ARBA00023015"/>
    </source>
</evidence>
<dbReference type="CDD" id="cd00093">
    <property type="entry name" value="HTH_XRE"/>
    <property type="match status" value="1"/>
</dbReference>
<dbReference type="PANTHER" id="PTHR46797:SF23">
    <property type="entry name" value="HTH-TYPE TRANSCRIPTIONAL REGULATOR SUTR"/>
    <property type="match status" value="1"/>
</dbReference>
<evidence type="ECO:0000313" key="5">
    <source>
        <dbReference type="EMBL" id="MDE1478148.1"/>
    </source>
</evidence>
<sequence length="79" mass="9060">MKMSNNIKSLFGQRIRYLRKEAGMSQEAFADKCGLDRTYISGIERGVRNPTLEIIYVIANGLQIELNELFNLETRLPPN</sequence>
<feature type="domain" description="HTH cro/C1-type" evidence="4">
    <location>
        <begin position="15"/>
        <end position="69"/>
    </location>
</feature>
<evidence type="ECO:0000259" key="4">
    <source>
        <dbReference type="PROSITE" id="PS50943"/>
    </source>
</evidence>
<dbReference type="AlphaFoldDB" id="A0AAJ1MYV8"/>